<proteinExistence type="predicted"/>
<evidence type="ECO:0000259" key="1">
    <source>
        <dbReference type="PROSITE" id="PS51186"/>
    </source>
</evidence>
<dbReference type="InterPro" id="IPR016181">
    <property type="entry name" value="Acyl_CoA_acyltransferase"/>
</dbReference>
<dbReference type="EMBL" id="FRBL01000002">
    <property type="protein sequence ID" value="SHL12552.1"/>
    <property type="molecule type" value="Genomic_DNA"/>
</dbReference>
<dbReference type="PROSITE" id="PS51186">
    <property type="entry name" value="GNAT"/>
    <property type="match status" value="1"/>
</dbReference>
<dbReference type="Proteomes" id="UP000184420">
    <property type="component" value="Unassembled WGS sequence"/>
</dbReference>
<evidence type="ECO:0000313" key="3">
    <source>
        <dbReference type="Proteomes" id="UP000184420"/>
    </source>
</evidence>
<dbReference type="STRING" id="1419482.SAMN05444266_102127"/>
<gene>
    <name evidence="2" type="ORF">SAMN05444266_102127</name>
</gene>
<reference evidence="2 3" key="1">
    <citation type="submission" date="2016-11" db="EMBL/GenBank/DDBJ databases">
        <authorList>
            <person name="Jaros S."/>
            <person name="Januszkiewicz K."/>
            <person name="Wedrychowicz H."/>
        </authorList>
    </citation>
    <scope>NUCLEOTIDE SEQUENCE [LARGE SCALE GENOMIC DNA]</scope>
    <source>
        <strain evidence="2 3">DSM 27406</strain>
    </source>
</reference>
<dbReference type="PANTHER" id="PTHR43792">
    <property type="entry name" value="GNAT FAMILY, PUTATIVE (AFU_ORTHOLOGUE AFUA_3G00765)-RELATED-RELATED"/>
    <property type="match status" value="1"/>
</dbReference>
<sequence length="173" mass="19656">MHTDFYPFPSLSTNRLLLRELQLTDDVAIQALRSNADVNTYLERPAAIDLAAARQFITSTNNRFANAEGLYWVITTPSSSQLMGTICLWNYQPADGSVEIGYELMPKYQRQGFMQEAIAAVITFAFTRIQANVIKAEVDVSNQPSIKALQKHGFTEIPHQRLHEILHFELRNK</sequence>
<dbReference type="InterPro" id="IPR051531">
    <property type="entry name" value="N-acetyltransferase"/>
</dbReference>
<keyword evidence="3" id="KW-1185">Reference proteome</keyword>
<dbReference type="OrthoDB" id="9811523at2"/>
<dbReference type="RefSeq" id="WP_073078733.1">
    <property type="nucleotide sequence ID" value="NZ_FRBL01000002.1"/>
</dbReference>
<name>A0A1M6Y2W7_9BACT</name>
<dbReference type="InterPro" id="IPR000182">
    <property type="entry name" value="GNAT_dom"/>
</dbReference>
<dbReference type="Pfam" id="PF13302">
    <property type="entry name" value="Acetyltransf_3"/>
    <property type="match status" value="1"/>
</dbReference>
<protein>
    <submittedName>
        <fullName evidence="2">Ribosomal-protein-alanine N-acetyltransferase</fullName>
    </submittedName>
</protein>
<dbReference type="Gene3D" id="3.40.630.30">
    <property type="match status" value="1"/>
</dbReference>
<evidence type="ECO:0000313" key="2">
    <source>
        <dbReference type="EMBL" id="SHL12552.1"/>
    </source>
</evidence>
<dbReference type="AlphaFoldDB" id="A0A1M6Y2W7"/>
<keyword evidence="2" id="KW-0808">Transferase</keyword>
<organism evidence="2 3">
    <name type="scientific">Chitinophaga jiangningensis</name>
    <dbReference type="NCBI Taxonomy" id="1419482"/>
    <lineage>
        <taxon>Bacteria</taxon>
        <taxon>Pseudomonadati</taxon>
        <taxon>Bacteroidota</taxon>
        <taxon>Chitinophagia</taxon>
        <taxon>Chitinophagales</taxon>
        <taxon>Chitinophagaceae</taxon>
        <taxon>Chitinophaga</taxon>
    </lineage>
</organism>
<feature type="domain" description="N-acetyltransferase" evidence="1">
    <location>
        <begin position="16"/>
        <end position="173"/>
    </location>
</feature>
<dbReference type="SUPFAM" id="SSF55729">
    <property type="entry name" value="Acyl-CoA N-acyltransferases (Nat)"/>
    <property type="match status" value="1"/>
</dbReference>
<accession>A0A1M6Y2W7</accession>
<dbReference type="GO" id="GO:0016747">
    <property type="term" value="F:acyltransferase activity, transferring groups other than amino-acyl groups"/>
    <property type="evidence" value="ECO:0007669"/>
    <property type="project" value="InterPro"/>
</dbReference>